<dbReference type="Pfam" id="PF01370">
    <property type="entry name" value="Epimerase"/>
    <property type="match status" value="1"/>
</dbReference>
<name>A0A2N8T8A4_STUST</name>
<dbReference type="EMBL" id="POUT01000002">
    <property type="protein sequence ID" value="PNG10990.1"/>
    <property type="molecule type" value="Genomic_DNA"/>
</dbReference>
<evidence type="ECO:0000313" key="3">
    <source>
        <dbReference type="Proteomes" id="UP000236023"/>
    </source>
</evidence>
<dbReference type="InterPro" id="IPR050177">
    <property type="entry name" value="Lipid_A_modif_metabolic_enz"/>
</dbReference>
<dbReference type="InterPro" id="IPR036291">
    <property type="entry name" value="NAD(P)-bd_dom_sf"/>
</dbReference>
<feature type="domain" description="NAD-dependent epimerase/dehydratase" evidence="1">
    <location>
        <begin position="1"/>
        <end position="223"/>
    </location>
</feature>
<dbReference type="SUPFAM" id="SSF51735">
    <property type="entry name" value="NAD(P)-binding Rossmann-fold domains"/>
    <property type="match status" value="1"/>
</dbReference>
<gene>
    <name evidence="2" type="ORF">CXK94_06000</name>
</gene>
<dbReference type="InterPro" id="IPR001509">
    <property type="entry name" value="Epimerase_deHydtase"/>
</dbReference>
<evidence type="ECO:0000259" key="1">
    <source>
        <dbReference type="Pfam" id="PF01370"/>
    </source>
</evidence>
<dbReference type="Gene3D" id="3.40.50.720">
    <property type="entry name" value="NAD(P)-binding Rossmann-like Domain"/>
    <property type="match status" value="1"/>
</dbReference>
<reference evidence="2 3" key="1">
    <citation type="submission" date="2018-01" db="EMBL/GenBank/DDBJ databases">
        <title>Denitrification phenotypes of diverse strains of Pseudomonas stutzeri.</title>
        <authorList>
            <person name="Milligan D.A."/>
            <person name="Bergaust L."/>
            <person name="Bakken L.R."/>
            <person name="Frostegard A."/>
        </authorList>
    </citation>
    <scope>NUCLEOTIDE SEQUENCE [LARGE SCALE GENOMIC DNA]</scope>
    <source>
        <strain evidence="2 3">24a75</strain>
    </source>
</reference>
<organism evidence="2 3">
    <name type="scientific">Stutzerimonas stutzeri</name>
    <name type="common">Pseudomonas stutzeri</name>
    <dbReference type="NCBI Taxonomy" id="316"/>
    <lineage>
        <taxon>Bacteria</taxon>
        <taxon>Pseudomonadati</taxon>
        <taxon>Pseudomonadota</taxon>
        <taxon>Gammaproteobacteria</taxon>
        <taxon>Pseudomonadales</taxon>
        <taxon>Pseudomonadaceae</taxon>
        <taxon>Stutzerimonas</taxon>
    </lineage>
</organism>
<sequence>MFVTGGTGFVGTHLIRELSSRSDFKVVALVRDRKGDMPTNLDQVYACSEEISAAKLPFRRGQAVVHLAARAHLSKRATVNALHEYRKVNVAWTLEIARQAAAAGVNRFIFISSIGVNGNANSRPFNTKDIPAPAEFYAQSKWEAEQELAELAAQTSMELVIIRPPLVYGPNAPGNFGELVRWIGKGIPLPLGAIHNKRSLVGIDNLVDLIIRCIDHPAAANQVFLAGDGEDLSTTELLRGVANAMGKPARLIPVPAGVLQFGATLLGKTAMAQRLLGSLQVDISKTCELLDWKPPYTVEEGLRRCFEPSHQSITR</sequence>
<dbReference type="CDD" id="cd05232">
    <property type="entry name" value="UDP_G4E_4_SDR_e"/>
    <property type="match status" value="1"/>
</dbReference>
<dbReference type="AlphaFoldDB" id="A0A2N8T8A4"/>
<dbReference type="PANTHER" id="PTHR43245:SF58">
    <property type="entry name" value="BLL5923 PROTEIN"/>
    <property type="match status" value="1"/>
</dbReference>
<dbReference type="Proteomes" id="UP000236023">
    <property type="component" value="Unassembled WGS sequence"/>
</dbReference>
<comment type="caution">
    <text evidence="2">The sequence shown here is derived from an EMBL/GenBank/DDBJ whole genome shotgun (WGS) entry which is preliminary data.</text>
</comment>
<evidence type="ECO:0000313" key="2">
    <source>
        <dbReference type="EMBL" id="PNG10990.1"/>
    </source>
</evidence>
<proteinExistence type="predicted"/>
<protein>
    <submittedName>
        <fullName evidence="2">Nucleoside-diphosphate sugar epimerase</fullName>
    </submittedName>
</protein>
<accession>A0A2N8T8A4</accession>
<dbReference type="PANTHER" id="PTHR43245">
    <property type="entry name" value="BIFUNCTIONAL POLYMYXIN RESISTANCE PROTEIN ARNA"/>
    <property type="match status" value="1"/>
</dbReference>